<proteinExistence type="predicted"/>
<evidence type="ECO:0000313" key="1">
    <source>
        <dbReference type="EMBL" id="KAB8213125.1"/>
    </source>
</evidence>
<organism evidence="1 2">
    <name type="scientific">Aspergillus novoparasiticus</name>
    <dbReference type="NCBI Taxonomy" id="986946"/>
    <lineage>
        <taxon>Eukaryota</taxon>
        <taxon>Fungi</taxon>
        <taxon>Dikarya</taxon>
        <taxon>Ascomycota</taxon>
        <taxon>Pezizomycotina</taxon>
        <taxon>Eurotiomycetes</taxon>
        <taxon>Eurotiomycetidae</taxon>
        <taxon>Eurotiales</taxon>
        <taxon>Aspergillaceae</taxon>
        <taxon>Aspergillus</taxon>
        <taxon>Aspergillus subgen. Circumdati</taxon>
    </lineage>
</organism>
<dbReference type="AlphaFoldDB" id="A0A5N6E7N0"/>
<sequence>MEDETEIALRQAMVSVRIKTPETETLNLLSLSGESQSRADRLDKGICNSWFTYKTFCMETCQPCLVSQRDGV</sequence>
<accession>A0A5N6E7N0</accession>
<dbReference type="EMBL" id="ML733695">
    <property type="protein sequence ID" value="KAB8213125.1"/>
    <property type="molecule type" value="Genomic_DNA"/>
</dbReference>
<evidence type="ECO:0000313" key="2">
    <source>
        <dbReference type="Proteomes" id="UP000326799"/>
    </source>
</evidence>
<reference evidence="1 2" key="1">
    <citation type="submission" date="2019-04" db="EMBL/GenBank/DDBJ databases">
        <title>Fungal friends and foes A comparative genomics study of 23 Aspergillus species from section Flavi.</title>
        <authorList>
            <consortium name="DOE Joint Genome Institute"/>
            <person name="Kjaerbolling I."/>
            <person name="Vesth T.C."/>
            <person name="Frisvad J.C."/>
            <person name="Nybo J.L."/>
            <person name="Theobald S."/>
            <person name="Kildgaard S."/>
            <person name="Petersen T.I."/>
            <person name="Kuo A."/>
            <person name="Sato A."/>
            <person name="Lyhne E.K."/>
            <person name="Kogle M.E."/>
            <person name="Wiebenga A."/>
            <person name="Kun R.S."/>
            <person name="Lubbers R.J."/>
            <person name="Makela M.R."/>
            <person name="Barry K."/>
            <person name="Chovatia M."/>
            <person name="Clum A."/>
            <person name="Daum C."/>
            <person name="Haridas S."/>
            <person name="He G."/>
            <person name="LaButti K."/>
            <person name="Lipzen A."/>
            <person name="Mondo S."/>
            <person name="Pangilinan J."/>
            <person name="Riley R."/>
            <person name="Salamov A."/>
            <person name="Simmons B.A."/>
            <person name="Magnuson J.K."/>
            <person name="Henrissat B."/>
            <person name="Mortensen U.H."/>
            <person name="Larsen T.O."/>
            <person name="De vries R.P."/>
            <person name="Grigoriev I.V."/>
            <person name="Machida M."/>
            <person name="Baker S.E."/>
            <person name="Andersen M.R."/>
        </authorList>
    </citation>
    <scope>NUCLEOTIDE SEQUENCE [LARGE SCALE GENOMIC DNA]</scope>
    <source>
        <strain evidence="1 2">CBS 126849</strain>
    </source>
</reference>
<name>A0A5N6E7N0_9EURO</name>
<dbReference type="Proteomes" id="UP000326799">
    <property type="component" value="Unassembled WGS sequence"/>
</dbReference>
<gene>
    <name evidence="1" type="ORF">BDV33DRAFT_185400</name>
</gene>
<keyword evidence="2" id="KW-1185">Reference proteome</keyword>
<protein>
    <submittedName>
        <fullName evidence="1">Uncharacterized protein</fullName>
    </submittedName>
</protein>